<protein>
    <recommendedName>
        <fullName evidence="4">Carboxypeptidase regulatory-like domain-containing protein</fullName>
    </recommendedName>
</protein>
<organism evidence="2 3">
    <name type="scientific">Methylotenera mobilis (strain JLW8 / ATCC BAA-1282 / DSM 17540)</name>
    <dbReference type="NCBI Taxonomy" id="583345"/>
    <lineage>
        <taxon>Bacteria</taxon>
        <taxon>Pseudomonadati</taxon>
        <taxon>Pseudomonadota</taxon>
        <taxon>Betaproteobacteria</taxon>
        <taxon>Nitrosomonadales</taxon>
        <taxon>Methylophilaceae</taxon>
        <taxon>Methylotenera</taxon>
    </lineage>
</organism>
<dbReference type="KEGG" id="mmb:Mmol_1387"/>
<dbReference type="Proteomes" id="UP000002742">
    <property type="component" value="Chromosome"/>
</dbReference>
<gene>
    <name evidence="2" type="ordered locus">Mmol_1387</name>
</gene>
<dbReference type="OrthoDB" id="8926484at2"/>
<reference evidence="2 3" key="2">
    <citation type="journal article" date="2011" name="J. Bacteriol.">
        <title>Genomes of three methylotrophs from a single niche uncover genetic and metabolic divergence of Methylophilaceae.</title>
        <authorList>
            <person name="Lapidus A."/>
            <person name="Clum A."/>
            <person name="Labutti K."/>
            <person name="Kaluzhnaya M.G."/>
            <person name="Lim S."/>
            <person name="Beck D.A."/>
            <person name="Glavina Del Rio T."/>
            <person name="Nolan M."/>
            <person name="Mavromatis K."/>
            <person name="Huntemann M."/>
            <person name="Lucas S."/>
            <person name="Lidstrom M.E."/>
            <person name="Ivanova N."/>
            <person name="Chistoserdova L."/>
        </authorList>
    </citation>
    <scope>NUCLEOTIDE SEQUENCE [LARGE SCALE GENOMIC DNA]</scope>
    <source>
        <strain evidence="3">JLW8 / ATCC BAA-1282 / DSM 17540</strain>
    </source>
</reference>
<sequence length="160" mass="17556">MSYLKHILIAAAVLVSILTATTTYAYTTVPEEMIPEDAAEPDMSAVTPVTEGDVTYLTGGIGKAESVAMRGNAKNYALEIVFVEKSGALEEYLSEVKLQIIDSSKNTVLDIDTQGPYFLANLPQGKYQVSAEYNGVVKTQLVSVSKKKHSKLIFWWRMAE</sequence>
<dbReference type="EMBL" id="CP001672">
    <property type="protein sequence ID" value="ACT48293.1"/>
    <property type="molecule type" value="Genomic_DNA"/>
</dbReference>
<feature type="signal peptide" evidence="1">
    <location>
        <begin position="1"/>
        <end position="25"/>
    </location>
</feature>
<dbReference type="eggNOG" id="ENOG503310H">
    <property type="taxonomic scope" value="Bacteria"/>
</dbReference>
<accession>C6WWJ4</accession>
<proteinExistence type="predicted"/>
<feature type="chain" id="PRO_5002973282" description="Carboxypeptidase regulatory-like domain-containing protein" evidence="1">
    <location>
        <begin position="26"/>
        <end position="160"/>
    </location>
</feature>
<keyword evidence="3" id="KW-1185">Reference proteome</keyword>
<evidence type="ECO:0000256" key="1">
    <source>
        <dbReference type="SAM" id="SignalP"/>
    </source>
</evidence>
<dbReference type="AlphaFoldDB" id="C6WWJ4"/>
<dbReference type="HOGENOM" id="CLU_121829_1_0_4"/>
<evidence type="ECO:0000313" key="2">
    <source>
        <dbReference type="EMBL" id="ACT48293.1"/>
    </source>
</evidence>
<dbReference type="RefSeq" id="WP_015832328.1">
    <property type="nucleotide sequence ID" value="NC_012968.1"/>
</dbReference>
<evidence type="ECO:0000313" key="3">
    <source>
        <dbReference type="Proteomes" id="UP000002742"/>
    </source>
</evidence>
<dbReference type="STRING" id="583345.Mmol_1387"/>
<evidence type="ECO:0008006" key="4">
    <source>
        <dbReference type="Google" id="ProtNLM"/>
    </source>
</evidence>
<keyword evidence="1" id="KW-0732">Signal</keyword>
<reference evidence="3" key="1">
    <citation type="submission" date="2009-07" db="EMBL/GenBank/DDBJ databases">
        <title>Complete sequence of Methylotenera mobilis JLW8.</title>
        <authorList>
            <consortium name="US DOE Joint Genome Institute"/>
            <person name="Lucas S."/>
            <person name="Copeland A."/>
            <person name="Lapidus A."/>
            <person name="Glavina del Rio T."/>
            <person name="Tice H."/>
            <person name="Bruce D."/>
            <person name="Goodwin L."/>
            <person name="Pitluck S."/>
            <person name="LaButti K.M."/>
            <person name="Clum A."/>
            <person name="Larimer F."/>
            <person name="Land M."/>
            <person name="Hauser L."/>
            <person name="Kyrpides N."/>
            <person name="Mikhailova N."/>
            <person name="Kayluzhnaya M."/>
            <person name="Chistoserdova L."/>
        </authorList>
    </citation>
    <scope>NUCLEOTIDE SEQUENCE [LARGE SCALE GENOMIC DNA]</scope>
    <source>
        <strain evidence="3">JLW8 / ATCC BAA-1282 / DSM 17540</strain>
    </source>
</reference>
<name>C6WWJ4_METML</name>